<name>A0A7Z0NC61_9GAMM</name>
<dbReference type="RefSeq" id="WP_180095918.1">
    <property type="nucleotide sequence ID" value="NZ_JACCGK010000027.1"/>
</dbReference>
<sequence length="327" mass="35910">MELRLPNQFQPSSLGKLQEVLSESQTIDNVNVDFSPLSFSKPMAMLVAGSYFRRWISKRRELGLKTTKSGISEKNNAHSYLMHLGFFDYAGMKDVGKNVGVAQGNTRYLPIREIRRADLDESIAETGEELIDAIVFLSDGLANVLAGEDNGEAKKGFSYSIREVIRNALEHSGADSCFICGQRWVNGHSEIAIIDEGCGIHKTLSTAYELNEEDALIEAVKPGITRTQNMSKEENIYKNSGFGLYVLSELGNSFGWFCVGSGLRKLTCENGNKVDAELPFKGTFVGIHLNKNPRSFAGVLQDIISVGEEEAGKEGRHSAASEISKTV</sequence>
<protein>
    <submittedName>
        <fullName evidence="1">ATP-binding protein</fullName>
    </submittedName>
</protein>
<dbReference type="InterPro" id="IPR036890">
    <property type="entry name" value="HATPase_C_sf"/>
</dbReference>
<reference evidence="1 2" key="1">
    <citation type="submission" date="2020-07" db="EMBL/GenBank/DDBJ databases">
        <title>Halomonas sp. QX-2 draft genome sequence.</title>
        <authorList>
            <person name="Qiu X."/>
        </authorList>
    </citation>
    <scope>NUCLEOTIDE SEQUENCE [LARGE SCALE GENOMIC DNA]</scope>
    <source>
        <strain evidence="1 2">QX-2</strain>
    </source>
</reference>
<dbReference type="Proteomes" id="UP000520876">
    <property type="component" value="Unassembled WGS sequence"/>
</dbReference>
<keyword evidence="1" id="KW-0067">ATP-binding</keyword>
<keyword evidence="1" id="KW-0547">Nucleotide-binding</keyword>
<accession>A0A7Z0NC61</accession>
<evidence type="ECO:0000313" key="1">
    <source>
        <dbReference type="EMBL" id="NYT75064.1"/>
    </source>
</evidence>
<dbReference type="SUPFAM" id="SSF55874">
    <property type="entry name" value="ATPase domain of HSP90 chaperone/DNA topoisomerase II/histidine kinase"/>
    <property type="match status" value="1"/>
</dbReference>
<keyword evidence="2" id="KW-1185">Reference proteome</keyword>
<dbReference type="AlphaFoldDB" id="A0A7Z0NC61"/>
<proteinExistence type="predicted"/>
<organism evidence="1 2">
    <name type="scientific">Vreelandella sedimenti</name>
    <dbReference type="NCBI Taxonomy" id="2729618"/>
    <lineage>
        <taxon>Bacteria</taxon>
        <taxon>Pseudomonadati</taxon>
        <taxon>Pseudomonadota</taxon>
        <taxon>Gammaproteobacteria</taxon>
        <taxon>Oceanospirillales</taxon>
        <taxon>Halomonadaceae</taxon>
        <taxon>Vreelandella</taxon>
    </lineage>
</organism>
<dbReference type="EMBL" id="JACCGK010000027">
    <property type="protein sequence ID" value="NYT75064.1"/>
    <property type="molecule type" value="Genomic_DNA"/>
</dbReference>
<evidence type="ECO:0000313" key="2">
    <source>
        <dbReference type="Proteomes" id="UP000520876"/>
    </source>
</evidence>
<gene>
    <name evidence="1" type="ORF">HZU72_22010</name>
</gene>
<comment type="caution">
    <text evidence="1">The sequence shown here is derived from an EMBL/GenBank/DDBJ whole genome shotgun (WGS) entry which is preliminary data.</text>
</comment>
<dbReference type="GO" id="GO:0005524">
    <property type="term" value="F:ATP binding"/>
    <property type="evidence" value="ECO:0007669"/>
    <property type="project" value="UniProtKB-KW"/>
</dbReference>